<dbReference type="GO" id="GO:0006508">
    <property type="term" value="P:proteolysis"/>
    <property type="evidence" value="ECO:0007669"/>
    <property type="project" value="InterPro"/>
</dbReference>
<proteinExistence type="inferred from homology"/>
<organism evidence="3 4">
    <name type="scientific">Canna indica</name>
    <name type="common">Indian-shot</name>
    <dbReference type="NCBI Taxonomy" id="4628"/>
    <lineage>
        <taxon>Eukaryota</taxon>
        <taxon>Viridiplantae</taxon>
        <taxon>Streptophyta</taxon>
        <taxon>Embryophyta</taxon>
        <taxon>Tracheophyta</taxon>
        <taxon>Spermatophyta</taxon>
        <taxon>Magnoliopsida</taxon>
        <taxon>Liliopsida</taxon>
        <taxon>Zingiberales</taxon>
        <taxon>Cannaceae</taxon>
        <taxon>Canna</taxon>
    </lineage>
</organism>
<name>A0AAQ3JRQ4_9LILI</name>
<dbReference type="EMBL" id="CP136890">
    <property type="protein sequence ID" value="WOK93992.1"/>
    <property type="molecule type" value="Genomic_DNA"/>
</dbReference>
<dbReference type="InterPro" id="IPR033124">
    <property type="entry name" value="Ser_caboxypep_his_AS"/>
</dbReference>
<dbReference type="SUPFAM" id="SSF53474">
    <property type="entry name" value="alpha/beta-Hydrolases"/>
    <property type="match status" value="2"/>
</dbReference>
<dbReference type="Pfam" id="PF00450">
    <property type="entry name" value="Peptidase_S10"/>
    <property type="match status" value="1"/>
</dbReference>
<sequence>MIKGSWTQKPTYLGQSDLIVDLPGQPQVEFRHYASYVRINEDKSMFYWFYKAVKAPSKKPLLLWLNGGPGCSTIAKGALQELGPFLVTNDGSNLVFNPYTWSNVANLLFLESPVGVGFSYSNKSSDLENQNDEIIAKDTYTFLINWFIKFPEFKSHEFYIAGESYADVAVPMQSTRDSIMSMNLTEKIGDMWGGWRKWYYEGQIAGWMVEYVEGLSFITIRGAGHMVPTDAPGRALTIFSQFIKGGTLPNSTNTKI</sequence>
<dbReference type="GO" id="GO:0005773">
    <property type="term" value="C:vacuole"/>
    <property type="evidence" value="ECO:0007669"/>
    <property type="project" value="TreeGrafter"/>
</dbReference>
<dbReference type="InterPro" id="IPR029058">
    <property type="entry name" value="AB_hydrolase_fold"/>
</dbReference>
<evidence type="ECO:0000256" key="2">
    <source>
        <dbReference type="ARBA" id="ARBA00023180"/>
    </source>
</evidence>
<dbReference type="PANTHER" id="PTHR11802:SF280">
    <property type="entry name" value="SERINE CARBOXYPEPTIDASE-LIKE 35"/>
    <property type="match status" value="1"/>
</dbReference>
<protein>
    <submittedName>
        <fullName evidence="3">Uncharacterized protein</fullName>
    </submittedName>
</protein>
<evidence type="ECO:0000313" key="3">
    <source>
        <dbReference type="EMBL" id="WOK93992.1"/>
    </source>
</evidence>
<reference evidence="3 4" key="1">
    <citation type="submission" date="2023-10" db="EMBL/GenBank/DDBJ databases">
        <title>Chromosome-scale genome assembly provides insights into flower coloration mechanisms of Canna indica.</title>
        <authorList>
            <person name="Li C."/>
        </authorList>
    </citation>
    <scope>NUCLEOTIDE SEQUENCE [LARGE SCALE GENOMIC DNA]</scope>
    <source>
        <tissue evidence="3">Flower</tissue>
    </source>
</reference>
<evidence type="ECO:0000313" key="4">
    <source>
        <dbReference type="Proteomes" id="UP001327560"/>
    </source>
</evidence>
<accession>A0AAQ3JRQ4</accession>
<dbReference type="PANTHER" id="PTHR11802">
    <property type="entry name" value="SERINE PROTEASE FAMILY S10 SERINE CARBOXYPEPTIDASE"/>
    <property type="match status" value="1"/>
</dbReference>
<dbReference type="InterPro" id="IPR001563">
    <property type="entry name" value="Peptidase_S10"/>
</dbReference>
<gene>
    <name evidence="3" type="ORF">Cni_G02693</name>
</gene>
<comment type="similarity">
    <text evidence="1">Belongs to the peptidase S10 family.</text>
</comment>
<evidence type="ECO:0000256" key="1">
    <source>
        <dbReference type="ARBA" id="ARBA00009431"/>
    </source>
</evidence>
<dbReference type="Proteomes" id="UP001327560">
    <property type="component" value="Chromosome 1"/>
</dbReference>
<dbReference type="PRINTS" id="PR00724">
    <property type="entry name" value="CRBOXYPTASEC"/>
</dbReference>
<dbReference type="GO" id="GO:0004185">
    <property type="term" value="F:serine-type carboxypeptidase activity"/>
    <property type="evidence" value="ECO:0007669"/>
    <property type="project" value="InterPro"/>
</dbReference>
<keyword evidence="4" id="KW-1185">Reference proteome</keyword>
<keyword evidence="2" id="KW-0325">Glycoprotein</keyword>
<dbReference type="Gene3D" id="3.40.50.1820">
    <property type="entry name" value="alpha/beta hydrolase"/>
    <property type="match status" value="2"/>
</dbReference>
<dbReference type="PROSITE" id="PS00560">
    <property type="entry name" value="CARBOXYPEPT_SER_HIS"/>
    <property type="match status" value="1"/>
</dbReference>
<dbReference type="AlphaFoldDB" id="A0AAQ3JRQ4"/>